<dbReference type="InterPro" id="IPR011518">
    <property type="entry name" value="Transposase_36"/>
</dbReference>
<dbReference type="AlphaFoldDB" id="A0A0P0KXL4"/>
<proteinExistence type="predicted"/>
<dbReference type="NCBIfam" id="NF033519">
    <property type="entry name" value="transpos_ISAzo13"/>
    <property type="match status" value="1"/>
</dbReference>
<organism evidence="1">
    <name type="scientific">Colwellia sp. C1</name>
    <dbReference type="NCBI Taxonomy" id="1737566"/>
    <lineage>
        <taxon>Bacteria</taxon>
        <taxon>Pseudomonadati</taxon>
        <taxon>Pseudomonadota</taxon>
        <taxon>Gammaproteobacteria</taxon>
        <taxon>Alteromonadales</taxon>
        <taxon>Colwelliaceae</taxon>
        <taxon>Colwellia</taxon>
    </lineage>
</organism>
<accession>A0A0P0KXL4</accession>
<protein>
    <submittedName>
        <fullName evidence="1">Mobile element protein</fullName>
    </submittedName>
</protein>
<reference evidence="1" key="1">
    <citation type="submission" date="2015-08" db="EMBL/GenBank/DDBJ databases">
        <title>Partial sequence of psychrophilic Colwellia sp.</title>
        <authorList>
            <person name="Pankowski J.A."/>
            <person name="Leong J.S."/>
            <person name="Nano F.E."/>
        </authorList>
    </citation>
    <scope>NUCLEOTIDE SEQUENCE</scope>
    <source>
        <strain evidence="1">C1</strain>
    </source>
</reference>
<evidence type="ECO:0000313" key="1">
    <source>
        <dbReference type="EMBL" id="ALK44369.1"/>
    </source>
</evidence>
<dbReference type="EMBL" id="KT428295">
    <property type="protein sequence ID" value="ALK44369.1"/>
    <property type="molecule type" value="Genomic_DNA"/>
</dbReference>
<name>A0A0P0KXL4_9GAMM</name>
<sequence>MLILTDSIIDWLTNTANRLKGSVRCIFIAETVQQLGPGGASIAEEKLGWNRGTIRKGQNELETQPIEDNFSGRGRNKCEELFPRLLGDIKKIAEPECQTDPSFNSCRLYTRLTAKEVRNRLLEIDYYDEKTLPCTRTINTRLNDLGYNPKKVQKTKPHKKIKETDAIFKQVHSINKIADNNPKEVRISIDAKARMNIGYFSRGGRNRVLTKAEDHDLGVKEKLTPFGFYLPEHDDFFLFFTAGYASSDFIVDRLEEIWPEIQEKYGVNILTINADNGMENSSSRTQFIKRLVEFAGKSSIKINLAYYPPYHSKYNPIERVWGAYENHINGDVMDTVETTLKFAESMTYNGKNPIVRLTEKIYETGVKVGKKAMEKYNQFIKRMPSLEKWSLTLFPGYSG</sequence>
<dbReference type="Pfam" id="PF07592">
    <property type="entry name" value="DDE_Tnp_ISAZ013"/>
    <property type="match status" value="1"/>
</dbReference>